<accession>A0A3B1C6B3</accession>
<protein>
    <submittedName>
        <fullName evidence="1">Novel Xylose regulator from LacI family</fullName>
    </submittedName>
</protein>
<proteinExistence type="predicted"/>
<evidence type="ECO:0000313" key="1">
    <source>
        <dbReference type="EMBL" id="VAX12437.1"/>
    </source>
</evidence>
<sequence>MNGVAIMAPETPQVRDAIAKLKASNIAVVSMISDQPMRSAMRVLRAKCDGMQINYSQEKIRIEIVLRENLP</sequence>
<gene>
    <name evidence="1" type="ORF">MNBD_GAMMA24-1652</name>
</gene>
<organism evidence="1">
    <name type="scientific">hydrothermal vent metagenome</name>
    <dbReference type="NCBI Taxonomy" id="652676"/>
    <lineage>
        <taxon>unclassified sequences</taxon>
        <taxon>metagenomes</taxon>
        <taxon>ecological metagenomes</taxon>
    </lineage>
</organism>
<name>A0A3B1C6B3_9ZZZZ</name>
<reference evidence="1" key="1">
    <citation type="submission" date="2018-06" db="EMBL/GenBank/DDBJ databases">
        <authorList>
            <person name="Zhirakovskaya E."/>
        </authorList>
    </citation>
    <scope>NUCLEOTIDE SEQUENCE</scope>
</reference>
<dbReference type="EMBL" id="UOFZ01000038">
    <property type="protein sequence ID" value="VAX12437.1"/>
    <property type="molecule type" value="Genomic_DNA"/>
</dbReference>
<dbReference type="AlphaFoldDB" id="A0A3B1C6B3"/>